<keyword evidence="1" id="KW-0812">Transmembrane</keyword>
<dbReference type="HOGENOM" id="CLU_005679_0_1_11"/>
<feature type="transmembrane region" description="Helical" evidence="1">
    <location>
        <begin position="21"/>
        <end position="41"/>
    </location>
</feature>
<dbReference type="KEGG" id="ols:Olsu_0583"/>
<keyword evidence="1" id="KW-0472">Membrane</keyword>
<proteinExistence type="predicted"/>
<feature type="transmembrane region" description="Helical" evidence="1">
    <location>
        <begin position="159"/>
        <end position="180"/>
    </location>
</feature>
<evidence type="ECO:0000313" key="4">
    <source>
        <dbReference type="Proteomes" id="UP000000333"/>
    </source>
</evidence>
<dbReference type="eggNOG" id="COG1835">
    <property type="taxonomic scope" value="Bacteria"/>
</dbReference>
<feature type="transmembrane region" description="Helical" evidence="1">
    <location>
        <begin position="100"/>
        <end position="119"/>
    </location>
</feature>
<keyword evidence="3" id="KW-0808">Transferase</keyword>
<dbReference type="Pfam" id="PF01757">
    <property type="entry name" value="Acyl_transf_3"/>
    <property type="match status" value="1"/>
</dbReference>
<dbReference type="EMBL" id="CP002106">
    <property type="protein sequence ID" value="ADK67698.1"/>
    <property type="molecule type" value="Genomic_DNA"/>
</dbReference>
<feature type="transmembrane region" description="Helical" evidence="1">
    <location>
        <begin position="61"/>
        <end position="79"/>
    </location>
</feature>
<feature type="transmembrane region" description="Helical" evidence="1">
    <location>
        <begin position="317"/>
        <end position="339"/>
    </location>
</feature>
<feature type="transmembrane region" description="Helical" evidence="1">
    <location>
        <begin position="192"/>
        <end position="210"/>
    </location>
</feature>
<reference evidence="3 4" key="1">
    <citation type="journal article" date="2010" name="Stand. Genomic Sci.">
        <title>Complete genome sequence of Olsenella uli type strain (VPI D76D-27C).</title>
        <authorList>
            <person name="Goker M."/>
            <person name="Held B."/>
            <person name="Lucas S."/>
            <person name="Nolan M."/>
            <person name="Yasawong M."/>
            <person name="Glavina Del Rio T."/>
            <person name="Tice H."/>
            <person name="Cheng J.F."/>
            <person name="Bruce D."/>
            <person name="Detter J.C."/>
            <person name="Tapia R."/>
            <person name="Han C."/>
            <person name="Goodwin L."/>
            <person name="Pitluck S."/>
            <person name="Liolios K."/>
            <person name="Ivanova N."/>
            <person name="Mavromatis K."/>
            <person name="Mikhailova N."/>
            <person name="Pati A."/>
            <person name="Chen A."/>
            <person name="Palaniappan K."/>
            <person name="Land M."/>
            <person name="Hauser L."/>
            <person name="Chang Y.J."/>
            <person name="Jeffries C.D."/>
            <person name="Rohde M."/>
            <person name="Sikorski J."/>
            <person name="Pukall R."/>
            <person name="Woyke T."/>
            <person name="Bristow J."/>
            <person name="Eisen J.A."/>
            <person name="Markowitz V."/>
            <person name="Hugenholtz P."/>
            <person name="Kyrpides N.C."/>
            <person name="Klenk H.P."/>
            <person name="Lapidus A."/>
        </authorList>
    </citation>
    <scope>NUCLEOTIDE SEQUENCE [LARGE SCALE GENOMIC DNA]</scope>
    <source>
        <strain evidence="4">ATCC 49627 / DSM 7084 / CIP 109912 / JCM 12494 / NCIMB 702895 / VPI D76D-27C</strain>
    </source>
</reference>
<gene>
    <name evidence="3" type="ordered locus">Olsu_0583</name>
</gene>
<dbReference type="PANTHER" id="PTHR23028">
    <property type="entry name" value="ACETYLTRANSFERASE"/>
    <property type="match status" value="1"/>
</dbReference>
<organism evidence="3 4">
    <name type="scientific">Olsenella uli (strain ATCC 49627 / DSM 7084 / CCUG 31166 / CIP 109912 / JCM 12494 / LMG 11480 / NCIMB 702895 / VPI D76D-27C)</name>
    <name type="common">Lactobacillus uli</name>
    <dbReference type="NCBI Taxonomy" id="633147"/>
    <lineage>
        <taxon>Bacteria</taxon>
        <taxon>Bacillati</taxon>
        <taxon>Actinomycetota</taxon>
        <taxon>Coriobacteriia</taxon>
        <taxon>Coriobacteriales</taxon>
        <taxon>Atopobiaceae</taxon>
        <taxon>Olsenella</taxon>
    </lineage>
</organism>
<evidence type="ECO:0000256" key="1">
    <source>
        <dbReference type="SAM" id="Phobius"/>
    </source>
</evidence>
<dbReference type="GO" id="GO:0016747">
    <property type="term" value="F:acyltransferase activity, transferring groups other than amino-acyl groups"/>
    <property type="evidence" value="ECO:0007669"/>
    <property type="project" value="InterPro"/>
</dbReference>
<dbReference type="PANTHER" id="PTHR23028:SF131">
    <property type="entry name" value="BLR2367 PROTEIN"/>
    <property type="match status" value="1"/>
</dbReference>
<dbReference type="Proteomes" id="UP000000333">
    <property type="component" value="Chromosome"/>
</dbReference>
<dbReference type="InterPro" id="IPR002656">
    <property type="entry name" value="Acyl_transf_3_dom"/>
</dbReference>
<sequence>MPHPEHAQRATLHDIMHGRNNNLNLIRFIAALGVIWSHSYSLTGGANGSASFLDRLTSGRLSIGGMAVGVFFLYGGILISKSCERHASATKFFAARIKRIFPQLAFVVLLCALVFGPLLSSSDVASYFQNAQTYRYLLNALLVPVHSLPDVFETNPYPAVVNGALWTLPVEFACYVLCYLTFRMTSFRKGSATALICAALAAGIIFLSLSQLMALSVVRAILEFFVGMLVWVWRDEIVVSPPMGLAAIAATCLLCTLGLDLPAMLLTFPYALIWLGWGTRHKAQNFAHDIDLSYGTYLWGFPVQQTLVFLWPIPMGWLLNTVLASAIAVPMGLANHLLVDKWLMGLAGSFVDKRRR</sequence>
<dbReference type="RefSeq" id="WP_013251450.1">
    <property type="nucleotide sequence ID" value="NZ_JQCO01000001.1"/>
</dbReference>
<dbReference type="STRING" id="633147.Olsu_0583"/>
<protein>
    <submittedName>
        <fullName evidence="3">Acyltransferase 3</fullName>
    </submittedName>
</protein>
<keyword evidence="3" id="KW-0012">Acyltransferase</keyword>
<name>E1QZ84_OLSUV</name>
<dbReference type="GO" id="GO:0016020">
    <property type="term" value="C:membrane"/>
    <property type="evidence" value="ECO:0007669"/>
    <property type="project" value="TreeGrafter"/>
</dbReference>
<accession>E1QZ84</accession>
<feature type="transmembrane region" description="Helical" evidence="1">
    <location>
        <begin position="245"/>
        <end position="272"/>
    </location>
</feature>
<keyword evidence="4" id="KW-1185">Reference proteome</keyword>
<dbReference type="GO" id="GO:0000271">
    <property type="term" value="P:polysaccharide biosynthetic process"/>
    <property type="evidence" value="ECO:0007669"/>
    <property type="project" value="TreeGrafter"/>
</dbReference>
<dbReference type="InterPro" id="IPR050879">
    <property type="entry name" value="Acyltransferase_3"/>
</dbReference>
<dbReference type="AlphaFoldDB" id="E1QZ84"/>
<feature type="domain" description="Acyltransferase 3" evidence="2">
    <location>
        <begin position="21"/>
        <end position="329"/>
    </location>
</feature>
<dbReference type="PATRIC" id="fig|633147.7.peg.969"/>
<evidence type="ECO:0000313" key="3">
    <source>
        <dbReference type="EMBL" id="ADK67698.1"/>
    </source>
</evidence>
<evidence type="ECO:0000259" key="2">
    <source>
        <dbReference type="Pfam" id="PF01757"/>
    </source>
</evidence>
<keyword evidence="1" id="KW-1133">Transmembrane helix</keyword>